<proteinExistence type="predicted"/>
<sequence>YVGKYLTKTAADIRFSHNPRHKGWPLSGKGWKEIEDRLAKLLPGYRLAGDDTW</sequence>
<evidence type="ECO:0000313" key="1">
    <source>
        <dbReference type="EMBL" id="GAJ05217.1"/>
    </source>
</evidence>
<comment type="caution">
    <text evidence="1">The sequence shown here is derived from an EMBL/GenBank/DDBJ whole genome shotgun (WGS) entry which is preliminary data.</text>
</comment>
<gene>
    <name evidence="1" type="ORF">S12H4_48575</name>
</gene>
<name>X1UNN3_9ZZZZ</name>
<accession>X1UNN3</accession>
<reference evidence="1" key="1">
    <citation type="journal article" date="2014" name="Front. Microbiol.">
        <title>High frequency of phylogenetically diverse reductive dehalogenase-homologous genes in deep subseafloor sedimentary metagenomes.</title>
        <authorList>
            <person name="Kawai M."/>
            <person name="Futagami T."/>
            <person name="Toyoda A."/>
            <person name="Takaki Y."/>
            <person name="Nishi S."/>
            <person name="Hori S."/>
            <person name="Arai W."/>
            <person name="Tsubouchi T."/>
            <person name="Morono Y."/>
            <person name="Uchiyama I."/>
            <person name="Ito T."/>
            <person name="Fujiyama A."/>
            <person name="Inagaki F."/>
            <person name="Takami H."/>
        </authorList>
    </citation>
    <scope>NUCLEOTIDE SEQUENCE</scope>
    <source>
        <strain evidence="1">Expedition CK06-06</strain>
    </source>
</reference>
<dbReference type="AlphaFoldDB" id="X1UNN3"/>
<organism evidence="1">
    <name type="scientific">marine sediment metagenome</name>
    <dbReference type="NCBI Taxonomy" id="412755"/>
    <lineage>
        <taxon>unclassified sequences</taxon>
        <taxon>metagenomes</taxon>
        <taxon>ecological metagenomes</taxon>
    </lineage>
</organism>
<dbReference type="EMBL" id="BARW01030373">
    <property type="protein sequence ID" value="GAJ05217.1"/>
    <property type="molecule type" value="Genomic_DNA"/>
</dbReference>
<protein>
    <submittedName>
        <fullName evidence="1">Uncharacterized protein</fullName>
    </submittedName>
</protein>
<feature type="non-terminal residue" evidence="1">
    <location>
        <position position="1"/>
    </location>
</feature>